<proteinExistence type="predicted"/>
<name>A0ABY7VNU2_9BACT</name>
<evidence type="ECO:0000313" key="2">
    <source>
        <dbReference type="Proteomes" id="UP001214250"/>
    </source>
</evidence>
<organism evidence="1 2">
    <name type="scientific">Lentisphaera profundi</name>
    <dbReference type="NCBI Taxonomy" id="1658616"/>
    <lineage>
        <taxon>Bacteria</taxon>
        <taxon>Pseudomonadati</taxon>
        <taxon>Lentisphaerota</taxon>
        <taxon>Lentisphaeria</taxon>
        <taxon>Lentisphaerales</taxon>
        <taxon>Lentisphaeraceae</taxon>
        <taxon>Lentisphaera</taxon>
    </lineage>
</organism>
<evidence type="ECO:0000313" key="1">
    <source>
        <dbReference type="EMBL" id="WDE95810.1"/>
    </source>
</evidence>
<protein>
    <submittedName>
        <fullName evidence="1">DUF1501 domain-containing protein</fullName>
    </submittedName>
</protein>
<dbReference type="EMBL" id="CP117811">
    <property type="protein sequence ID" value="WDE95810.1"/>
    <property type="molecule type" value="Genomic_DNA"/>
</dbReference>
<sequence>MDRRQFLKFTGLAGANVISAPLMAGGTADPSFLLKQAKAKRVIFLTMSGGFSQFETFDNKPVLKKFDGKLMPPSFLKGQQLAQLQDQKKILCYGPQFKFNKCGQSGLEMTELFPHLATVADDLAIVKSAYTEQINHDPAISMLNAGTFLNGRPSMGSWINYALGNNAEGLPGFVVLESVKGRGPQPLYARLWNNGFLDSIYQGVKFNSKGDTVHYAKNPAGIDRIRQGQLIKTINKLNQFSSGHMDDDEIATRMQQYDMAFKMQKTIPELADMSQEPSHVLDLYGCKPGDGSFASNCLMARKLAERDVRFIQLYHRGWDHHNGIRKYMPICAEAVDQGTAALIKDLKDRDMLKDTLIVFAGEFGRTPMSQTNKGDAGRDHHMNAMSLFMCGGGIKGGMTYGETDELGYKPVKDAVHVRDVHATMLHLLGINHKKLTVRFQGLDNRLTGVEEAHVIKKLLV</sequence>
<dbReference type="Gene3D" id="3.40.720.10">
    <property type="entry name" value="Alkaline Phosphatase, subunit A"/>
    <property type="match status" value="1"/>
</dbReference>
<dbReference type="RefSeq" id="WP_274149611.1">
    <property type="nucleotide sequence ID" value="NZ_CP117811.1"/>
</dbReference>
<accession>A0ABY7VNU2</accession>
<dbReference type="InterPro" id="IPR017850">
    <property type="entry name" value="Alkaline_phosphatase_core_sf"/>
</dbReference>
<keyword evidence="2" id="KW-1185">Reference proteome</keyword>
<gene>
    <name evidence="1" type="ORF">PQO03_08790</name>
</gene>
<dbReference type="PANTHER" id="PTHR43737:SF1">
    <property type="entry name" value="DUF1501 DOMAIN-CONTAINING PROTEIN"/>
    <property type="match status" value="1"/>
</dbReference>
<dbReference type="Pfam" id="PF07394">
    <property type="entry name" value="DUF1501"/>
    <property type="match status" value="1"/>
</dbReference>
<dbReference type="Proteomes" id="UP001214250">
    <property type="component" value="Chromosome 1"/>
</dbReference>
<dbReference type="PANTHER" id="PTHR43737">
    <property type="entry name" value="BLL7424 PROTEIN"/>
    <property type="match status" value="1"/>
</dbReference>
<reference evidence="1 2" key="1">
    <citation type="submission" date="2023-02" db="EMBL/GenBank/DDBJ databases">
        <title>Genome sequence of Lentisphaera profundi SAORIC-696.</title>
        <authorList>
            <person name="Kim e."/>
            <person name="Cho J.-C."/>
            <person name="Choi A."/>
            <person name="Kang I."/>
        </authorList>
    </citation>
    <scope>NUCLEOTIDE SEQUENCE [LARGE SCALE GENOMIC DNA]</scope>
    <source>
        <strain evidence="1 2">SAORIC-696</strain>
    </source>
</reference>
<dbReference type="SUPFAM" id="SSF53649">
    <property type="entry name" value="Alkaline phosphatase-like"/>
    <property type="match status" value="1"/>
</dbReference>
<dbReference type="InterPro" id="IPR010869">
    <property type="entry name" value="DUF1501"/>
</dbReference>